<gene>
    <name evidence="10" type="ORF">CWE14_05185</name>
</gene>
<feature type="transmembrane region" description="Helical" evidence="5">
    <location>
        <begin position="255"/>
        <end position="273"/>
    </location>
</feature>
<dbReference type="InterPro" id="IPR056739">
    <property type="entry name" value="NfeD_membrane"/>
</dbReference>
<dbReference type="CDD" id="cd07020">
    <property type="entry name" value="Clp_protease_NfeD_1"/>
    <property type="match status" value="1"/>
</dbReference>
<dbReference type="Pfam" id="PF24961">
    <property type="entry name" value="NfeD_membrane"/>
    <property type="match status" value="1"/>
</dbReference>
<evidence type="ECO:0000256" key="6">
    <source>
        <dbReference type="SAM" id="SignalP"/>
    </source>
</evidence>
<dbReference type="AlphaFoldDB" id="A0A432WJ50"/>
<evidence type="ECO:0000313" key="10">
    <source>
        <dbReference type="EMBL" id="RUO33856.1"/>
    </source>
</evidence>
<feature type="domain" description="NfeD-like C-terminal" evidence="7">
    <location>
        <begin position="369"/>
        <end position="422"/>
    </location>
</feature>
<dbReference type="InterPro" id="IPR056738">
    <property type="entry name" value="NfeD1b_N"/>
</dbReference>
<keyword evidence="6" id="KW-0732">Signal</keyword>
<dbReference type="PANTHER" id="PTHR33507">
    <property type="entry name" value="INNER MEMBRANE PROTEIN YBBJ"/>
    <property type="match status" value="1"/>
</dbReference>
<dbReference type="EMBL" id="PIPO01000002">
    <property type="protein sequence ID" value="RUO33856.1"/>
    <property type="molecule type" value="Genomic_DNA"/>
</dbReference>
<dbReference type="InterPro" id="IPR012340">
    <property type="entry name" value="NA-bd_OB-fold"/>
</dbReference>
<dbReference type="Proteomes" id="UP000287823">
    <property type="component" value="Unassembled WGS sequence"/>
</dbReference>
<evidence type="ECO:0000256" key="3">
    <source>
        <dbReference type="ARBA" id="ARBA00022989"/>
    </source>
</evidence>
<evidence type="ECO:0000256" key="1">
    <source>
        <dbReference type="ARBA" id="ARBA00004141"/>
    </source>
</evidence>
<dbReference type="SUPFAM" id="SSF141322">
    <property type="entry name" value="NfeD domain-like"/>
    <property type="match status" value="1"/>
</dbReference>
<keyword evidence="4 5" id="KW-0472">Membrane</keyword>
<evidence type="ECO:0000259" key="9">
    <source>
        <dbReference type="Pfam" id="PF25145"/>
    </source>
</evidence>
<keyword evidence="11" id="KW-1185">Reference proteome</keyword>
<name>A0A432WJ50_9GAMM</name>
<accession>A0A432WJ50</accession>
<dbReference type="Pfam" id="PF25145">
    <property type="entry name" value="NfeD1b_N"/>
    <property type="match status" value="1"/>
</dbReference>
<feature type="domain" description="NfeD1b N-terminal" evidence="9">
    <location>
        <begin position="28"/>
        <end position="169"/>
    </location>
</feature>
<dbReference type="InterPro" id="IPR002810">
    <property type="entry name" value="NfeD-like_C"/>
</dbReference>
<dbReference type="Gene3D" id="3.90.226.10">
    <property type="entry name" value="2-enoyl-CoA Hydratase, Chain A, domain 1"/>
    <property type="match status" value="1"/>
</dbReference>
<keyword evidence="10" id="KW-0645">Protease</keyword>
<keyword evidence="3 5" id="KW-1133">Transmembrane helix</keyword>
<evidence type="ECO:0000256" key="2">
    <source>
        <dbReference type="ARBA" id="ARBA00022692"/>
    </source>
</evidence>
<feature type="transmembrane region" description="Helical" evidence="5">
    <location>
        <begin position="303"/>
        <end position="322"/>
    </location>
</feature>
<organism evidence="10 11">
    <name type="scientific">Aliidiomarina soli</name>
    <dbReference type="NCBI Taxonomy" id="1928574"/>
    <lineage>
        <taxon>Bacteria</taxon>
        <taxon>Pseudomonadati</taxon>
        <taxon>Pseudomonadota</taxon>
        <taxon>Gammaproteobacteria</taxon>
        <taxon>Alteromonadales</taxon>
        <taxon>Idiomarinaceae</taxon>
        <taxon>Aliidiomarina</taxon>
    </lineage>
</organism>
<dbReference type="Pfam" id="PF01957">
    <property type="entry name" value="NfeD"/>
    <property type="match status" value="1"/>
</dbReference>
<comment type="caution">
    <text evidence="10">The sequence shown here is derived from an EMBL/GenBank/DDBJ whole genome shotgun (WGS) entry which is preliminary data.</text>
</comment>
<dbReference type="GO" id="GO:0006508">
    <property type="term" value="P:proteolysis"/>
    <property type="evidence" value="ECO:0007669"/>
    <property type="project" value="UniProtKB-KW"/>
</dbReference>
<sequence length="441" mass="47162">MLLLGVASLSLWLTSTHANQPHVAQLLIEGPIGPATTDYLERSLKKAQNQGARLAVITIDTPGGLLSTTRDITRLFMQSDIPIVTYVSPEGARAASAGTFLVYASHIAAMAPSSQLGAATPVQMQADDLDSAMRDKVTNDAVTHIRSLAERNGRNADWAEQAVREAATLGADEALAANVVNYVSASVEALLADIDGHEISLQDETISLRTADLEIRQYAPDTRNRILSLLANPQIAYLLLLVGIYGLIFELMSPGVLVPGITGAVCLLLAAFSLQILPINTVGLLLIVLGGILLVAEFFVPSFGIIGVGGVIALTAGSLMLFDSSVPGMELSMNLIYAVALVALASVAFIALVMARSRMRNRKPSDRNVVGEQGKVIENLNPQGLVQLGDEVWPATAESSRLITHGKLVRVTFQQGTMAFVEEIKKTEQQPARPFWKPKPR</sequence>
<proteinExistence type="predicted"/>
<keyword evidence="2 5" id="KW-0812">Transmembrane</keyword>
<feature type="domain" description="NfeD integral membrane" evidence="8">
    <location>
        <begin position="235"/>
        <end position="351"/>
    </location>
</feature>
<comment type="subcellular location">
    <subcellularLocation>
        <location evidence="1">Membrane</location>
        <topology evidence="1">Multi-pass membrane protein</topology>
    </subcellularLocation>
</comment>
<feature type="transmembrane region" description="Helical" evidence="5">
    <location>
        <begin position="334"/>
        <end position="355"/>
    </location>
</feature>
<protein>
    <submittedName>
        <fullName evidence="10">Serine protease</fullName>
    </submittedName>
</protein>
<dbReference type="InterPro" id="IPR052165">
    <property type="entry name" value="Membrane_assoc_protease"/>
</dbReference>
<feature type="transmembrane region" description="Helical" evidence="5">
    <location>
        <begin position="279"/>
        <end position="296"/>
    </location>
</feature>
<evidence type="ECO:0000259" key="8">
    <source>
        <dbReference type="Pfam" id="PF24961"/>
    </source>
</evidence>
<dbReference type="PANTHER" id="PTHR33507:SF4">
    <property type="entry name" value="NODULATION COMPETITIVENESS PROTEIN NFED"/>
    <property type="match status" value="1"/>
</dbReference>
<evidence type="ECO:0000259" key="7">
    <source>
        <dbReference type="Pfam" id="PF01957"/>
    </source>
</evidence>
<evidence type="ECO:0000256" key="4">
    <source>
        <dbReference type="ARBA" id="ARBA00023136"/>
    </source>
</evidence>
<dbReference type="InterPro" id="IPR029045">
    <property type="entry name" value="ClpP/crotonase-like_dom_sf"/>
</dbReference>
<dbReference type="GO" id="GO:0016020">
    <property type="term" value="C:membrane"/>
    <property type="evidence" value="ECO:0007669"/>
    <property type="project" value="UniProtKB-SubCell"/>
</dbReference>
<feature type="transmembrane region" description="Helical" evidence="5">
    <location>
        <begin position="226"/>
        <end position="248"/>
    </location>
</feature>
<reference evidence="10 11" key="1">
    <citation type="journal article" date="2011" name="Front. Microbiol.">
        <title>Genomic signatures of strain selection and enhancement in Bacillus atrophaeus var. globigii, a historical biowarfare simulant.</title>
        <authorList>
            <person name="Gibbons H.S."/>
            <person name="Broomall S.M."/>
            <person name="McNew L.A."/>
            <person name="Daligault H."/>
            <person name="Chapman C."/>
            <person name="Bruce D."/>
            <person name="Karavis M."/>
            <person name="Krepps M."/>
            <person name="McGregor P.A."/>
            <person name="Hong C."/>
            <person name="Park K.H."/>
            <person name="Akmal A."/>
            <person name="Feldman A."/>
            <person name="Lin J.S."/>
            <person name="Chang W.E."/>
            <person name="Higgs B.W."/>
            <person name="Demirev P."/>
            <person name="Lindquist J."/>
            <person name="Liem A."/>
            <person name="Fochler E."/>
            <person name="Read T.D."/>
            <person name="Tapia R."/>
            <person name="Johnson S."/>
            <person name="Bishop-Lilly K.A."/>
            <person name="Detter C."/>
            <person name="Han C."/>
            <person name="Sozhamannan S."/>
            <person name="Rosenzweig C.N."/>
            <person name="Skowronski E.W."/>
        </authorList>
    </citation>
    <scope>NUCLEOTIDE SEQUENCE [LARGE SCALE GENOMIC DNA]</scope>
    <source>
        <strain evidence="10 11">Y4G10-17</strain>
    </source>
</reference>
<evidence type="ECO:0000313" key="11">
    <source>
        <dbReference type="Proteomes" id="UP000287823"/>
    </source>
</evidence>
<keyword evidence="10" id="KW-0378">Hydrolase</keyword>
<feature type="chain" id="PRO_5019305036" evidence="6">
    <location>
        <begin position="19"/>
        <end position="441"/>
    </location>
</feature>
<dbReference type="SUPFAM" id="SSF52096">
    <property type="entry name" value="ClpP/crotonase"/>
    <property type="match status" value="1"/>
</dbReference>
<dbReference type="GO" id="GO:0008233">
    <property type="term" value="F:peptidase activity"/>
    <property type="evidence" value="ECO:0007669"/>
    <property type="project" value="UniProtKB-KW"/>
</dbReference>
<dbReference type="Gene3D" id="2.40.50.140">
    <property type="entry name" value="Nucleic acid-binding proteins"/>
    <property type="match status" value="1"/>
</dbReference>
<feature type="signal peptide" evidence="6">
    <location>
        <begin position="1"/>
        <end position="18"/>
    </location>
</feature>
<evidence type="ECO:0000256" key="5">
    <source>
        <dbReference type="SAM" id="Phobius"/>
    </source>
</evidence>